<feature type="region of interest" description="Disordered" evidence="1">
    <location>
        <begin position="28"/>
        <end position="50"/>
    </location>
</feature>
<feature type="compositionally biased region" description="Polar residues" evidence="1">
    <location>
        <begin position="41"/>
        <end position="50"/>
    </location>
</feature>
<proteinExistence type="predicted"/>
<evidence type="ECO:0000313" key="3">
    <source>
        <dbReference type="Proteomes" id="UP001549921"/>
    </source>
</evidence>
<evidence type="ECO:0000256" key="1">
    <source>
        <dbReference type="SAM" id="MobiDB-lite"/>
    </source>
</evidence>
<organism evidence="2 3">
    <name type="scientific">Loxostege sticticalis</name>
    <name type="common">Beet webworm moth</name>
    <dbReference type="NCBI Taxonomy" id="481309"/>
    <lineage>
        <taxon>Eukaryota</taxon>
        <taxon>Metazoa</taxon>
        <taxon>Ecdysozoa</taxon>
        <taxon>Arthropoda</taxon>
        <taxon>Hexapoda</taxon>
        <taxon>Insecta</taxon>
        <taxon>Pterygota</taxon>
        <taxon>Neoptera</taxon>
        <taxon>Endopterygota</taxon>
        <taxon>Lepidoptera</taxon>
        <taxon>Glossata</taxon>
        <taxon>Ditrysia</taxon>
        <taxon>Pyraloidea</taxon>
        <taxon>Crambidae</taxon>
        <taxon>Pyraustinae</taxon>
        <taxon>Loxostege</taxon>
    </lineage>
</organism>
<reference evidence="2 3" key="1">
    <citation type="submission" date="2024-06" db="EMBL/GenBank/DDBJ databases">
        <title>A chromosome-level genome assembly of beet webworm, Loxostege sticticalis.</title>
        <authorList>
            <person name="Zhang Y."/>
        </authorList>
    </citation>
    <scope>NUCLEOTIDE SEQUENCE [LARGE SCALE GENOMIC DNA]</scope>
    <source>
        <strain evidence="2">AQ028</strain>
        <tissue evidence="2">Male pupae</tissue>
    </source>
</reference>
<name>A0ABD0SI81_LOXSC</name>
<evidence type="ECO:0000313" key="2">
    <source>
        <dbReference type="EMBL" id="KAL0819547.1"/>
    </source>
</evidence>
<protein>
    <submittedName>
        <fullName evidence="2">Uncharacterized protein</fullName>
    </submittedName>
</protein>
<dbReference type="AlphaFoldDB" id="A0ABD0SI81"/>
<dbReference type="EMBL" id="JBEDNZ010000020">
    <property type="protein sequence ID" value="KAL0819547.1"/>
    <property type="molecule type" value="Genomic_DNA"/>
</dbReference>
<comment type="caution">
    <text evidence="2">The sequence shown here is derived from an EMBL/GenBank/DDBJ whole genome shotgun (WGS) entry which is preliminary data.</text>
</comment>
<feature type="non-terminal residue" evidence="2">
    <location>
        <position position="50"/>
    </location>
</feature>
<sequence>CTSSSSSGLLTGITRVSVAVAGLEARAPLSAKKVRPKPASPNRQGPQQCQ</sequence>
<dbReference type="Proteomes" id="UP001549921">
    <property type="component" value="Unassembled WGS sequence"/>
</dbReference>
<gene>
    <name evidence="2" type="ORF">ABMA28_007643</name>
</gene>
<accession>A0ABD0SI81</accession>
<feature type="non-terminal residue" evidence="2">
    <location>
        <position position="1"/>
    </location>
</feature>